<feature type="transmembrane region" description="Helical" evidence="1">
    <location>
        <begin position="59"/>
        <end position="88"/>
    </location>
</feature>
<feature type="transmembrane region" description="Helical" evidence="1">
    <location>
        <begin position="138"/>
        <end position="158"/>
    </location>
</feature>
<name>A0A8J3YNE4_9ACTN</name>
<feature type="transmembrane region" description="Helical" evidence="1">
    <location>
        <begin position="100"/>
        <end position="118"/>
    </location>
</feature>
<keyword evidence="1" id="KW-0472">Membrane</keyword>
<dbReference type="InterPro" id="IPR012666">
    <property type="entry name" value="CbtA_put"/>
</dbReference>
<organism evidence="2 3">
    <name type="scientific">Virgisporangium aliadipatigenens</name>
    <dbReference type="NCBI Taxonomy" id="741659"/>
    <lineage>
        <taxon>Bacteria</taxon>
        <taxon>Bacillati</taxon>
        <taxon>Actinomycetota</taxon>
        <taxon>Actinomycetes</taxon>
        <taxon>Micromonosporales</taxon>
        <taxon>Micromonosporaceae</taxon>
        <taxon>Virgisporangium</taxon>
    </lineage>
</organism>
<gene>
    <name evidence="2" type="ORF">Val02_45130</name>
</gene>
<dbReference type="AlphaFoldDB" id="A0A8J3YNE4"/>
<keyword evidence="1" id="KW-0812">Transmembrane</keyword>
<accession>A0A8J3YNE4</accession>
<dbReference type="Proteomes" id="UP000619260">
    <property type="component" value="Unassembled WGS sequence"/>
</dbReference>
<proteinExistence type="predicted"/>
<evidence type="ECO:0000313" key="3">
    <source>
        <dbReference type="Proteomes" id="UP000619260"/>
    </source>
</evidence>
<keyword evidence="1" id="KW-1133">Transmembrane helix</keyword>
<evidence type="ECO:0000313" key="2">
    <source>
        <dbReference type="EMBL" id="GIJ47627.1"/>
    </source>
</evidence>
<comment type="caution">
    <text evidence="2">The sequence shown here is derived from an EMBL/GenBank/DDBJ whole genome shotgun (WGS) entry which is preliminary data.</text>
</comment>
<dbReference type="EMBL" id="BOPF01000015">
    <property type="protein sequence ID" value="GIJ47627.1"/>
    <property type="molecule type" value="Genomic_DNA"/>
</dbReference>
<dbReference type="RefSeq" id="WP_203901119.1">
    <property type="nucleotide sequence ID" value="NZ_BOPF01000015.1"/>
</dbReference>
<feature type="transmembrane region" description="Helical" evidence="1">
    <location>
        <begin position="170"/>
        <end position="189"/>
    </location>
</feature>
<reference evidence="2" key="1">
    <citation type="submission" date="2021-01" db="EMBL/GenBank/DDBJ databases">
        <title>Whole genome shotgun sequence of Virgisporangium aliadipatigenens NBRC 105644.</title>
        <authorList>
            <person name="Komaki H."/>
            <person name="Tamura T."/>
        </authorList>
    </citation>
    <scope>NUCLEOTIDE SEQUENCE</scope>
    <source>
        <strain evidence="2">NBRC 105644</strain>
    </source>
</reference>
<dbReference type="Pfam" id="PF09490">
    <property type="entry name" value="CbtA"/>
    <property type="match status" value="1"/>
</dbReference>
<feature type="transmembrane region" description="Helical" evidence="1">
    <location>
        <begin position="209"/>
        <end position="229"/>
    </location>
</feature>
<evidence type="ECO:0000256" key="1">
    <source>
        <dbReference type="SAM" id="Phobius"/>
    </source>
</evidence>
<keyword evidence="3" id="KW-1185">Reference proteome</keyword>
<sequence>MARTLLVRGMLAGVVAGLVALLFAYFFGEPQVAQAIAVEEAHAASHGAAEGGAEPVSRAVQSTLGLGIAVVVLAIAIGGLFGIAFGFVNGRIGGVGVRGTALGVAVVGWTAVILVPFLKYPANPPAVGSEETVGQRTAMYFLMLVVSIAAAVGAVIAGRSLVRRLGAWNGIVLAVLGYAAVCFVAAYLLPDLAADTHGFPADLMWRFRVASLGTQATLWVSLGLVFGALTERAARPRGASRASTPAPVA</sequence>
<protein>
    <submittedName>
        <fullName evidence="2">Membrane protein</fullName>
    </submittedName>
</protein>